<feature type="region of interest" description="Disordered" evidence="5">
    <location>
        <begin position="435"/>
        <end position="467"/>
    </location>
</feature>
<dbReference type="PROSITE" id="PS50850">
    <property type="entry name" value="MFS"/>
    <property type="match status" value="1"/>
</dbReference>
<evidence type="ECO:0000256" key="5">
    <source>
        <dbReference type="SAM" id="MobiDB-lite"/>
    </source>
</evidence>
<feature type="region of interest" description="Disordered" evidence="5">
    <location>
        <begin position="1"/>
        <end position="127"/>
    </location>
</feature>
<evidence type="ECO:0000313" key="9">
    <source>
        <dbReference type="Proteomes" id="UP001175353"/>
    </source>
</evidence>
<evidence type="ECO:0000259" key="7">
    <source>
        <dbReference type="PROSITE" id="PS50850"/>
    </source>
</evidence>
<comment type="caution">
    <text evidence="8">The sequence shown here is derived from an EMBL/GenBank/DDBJ whole genome shotgun (WGS) entry which is preliminary data.</text>
</comment>
<feature type="transmembrane region" description="Helical" evidence="6">
    <location>
        <begin position="273"/>
        <end position="295"/>
    </location>
</feature>
<dbReference type="SUPFAM" id="SSF103473">
    <property type="entry name" value="MFS general substrate transporter"/>
    <property type="match status" value="2"/>
</dbReference>
<evidence type="ECO:0000256" key="2">
    <source>
        <dbReference type="ARBA" id="ARBA00022692"/>
    </source>
</evidence>
<dbReference type="Gene3D" id="1.20.1250.20">
    <property type="entry name" value="MFS general substrate transporter like domains"/>
    <property type="match status" value="1"/>
</dbReference>
<name>A0AAN6HG48_9PEZI</name>
<dbReference type="GO" id="GO:0022857">
    <property type="term" value="F:transmembrane transporter activity"/>
    <property type="evidence" value="ECO:0007669"/>
    <property type="project" value="InterPro"/>
</dbReference>
<feature type="transmembrane region" description="Helical" evidence="6">
    <location>
        <begin position="362"/>
        <end position="381"/>
    </location>
</feature>
<dbReference type="PRINTS" id="PR00173">
    <property type="entry name" value="EDTRNSPORT"/>
</dbReference>
<accession>A0AAN6HG48</accession>
<feature type="transmembrane region" description="Helical" evidence="6">
    <location>
        <begin position="301"/>
        <end position="321"/>
    </location>
</feature>
<dbReference type="InterPro" id="IPR020846">
    <property type="entry name" value="MFS_dom"/>
</dbReference>
<comment type="subcellular location">
    <subcellularLocation>
        <location evidence="1">Membrane</location>
        <topology evidence="1">Multi-pass membrane protein</topology>
    </subcellularLocation>
</comment>
<dbReference type="PANTHER" id="PTHR23502:SF38">
    <property type="entry name" value="POLYAMINE TRANSPORTER 4"/>
    <property type="match status" value="1"/>
</dbReference>
<feature type="transmembrane region" description="Helical" evidence="6">
    <location>
        <begin position="711"/>
        <end position="734"/>
    </location>
</feature>
<protein>
    <recommendedName>
        <fullName evidence="7">Major facilitator superfamily (MFS) profile domain-containing protein</fullName>
    </recommendedName>
</protein>
<feature type="transmembrane region" description="Helical" evidence="6">
    <location>
        <begin position="212"/>
        <end position="230"/>
    </location>
</feature>
<dbReference type="EMBL" id="JAUJLE010000245">
    <property type="protein sequence ID" value="KAK0965369.1"/>
    <property type="molecule type" value="Genomic_DNA"/>
</dbReference>
<feature type="transmembrane region" description="Helical" evidence="6">
    <location>
        <begin position="178"/>
        <end position="200"/>
    </location>
</feature>
<dbReference type="PANTHER" id="PTHR23502">
    <property type="entry name" value="MAJOR FACILITATOR SUPERFAMILY"/>
    <property type="match status" value="1"/>
</dbReference>
<feature type="transmembrane region" description="Helical" evidence="6">
    <location>
        <begin position="622"/>
        <end position="639"/>
    </location>
</feature>
<feature type="compositionally biased region" description="Polar residues" evidence="5">
    <location>
        <begin position="94"/>
        <end position="109"/>
    </location>
</feature>
<evidence type="ECO:0000256" key="3">
    <source>
        <dbReference type="ARBA" id="ARBA00022989"/>
    </source>
</evidence>
<keyword evidence="4 6" id="KW-0472">Membrane</keyword>
<keyword evidence="9" id="KW-1185">Reference proteome</keyword>
<feature type="domain" description="Major facilitator superfamily (MFS) profile" evidence="7">
    <location>
        <begin position="147"/>
        <end position="739"/>
    </location>
</feature>
<gene>
    <name evidence="8" type="ORF">LTR91_018030</name>
</gene>
<keyword evidence="2 6" id="KW-0812">Transmembrane</keyword>
<feature type="transmembrane region" description="Helical" evidence="6">
    <location>
        <begin position="401"/>
        <end position="419"/>
    </location>
</feature>
<dbReference type="GO" id="GO:0005886">
    <property type="term" value="C:plasma membrane"/>
    <property type="evidence" value="ECO:0007669"/>
    <property type="project" value="TreeGrafter"/>
</dbReference>
<evidence type="ECO:0000256" key="4">
    <source>
        <dbReference type="ARBA" id="ARBA00023136"/>
    </source>
</evidence>
<dbReference type="InterPro" id="IPR036259">
    <property type="entry name" value="MFS_trans_sf"/>
</dbReference>
<feature type="compositionally biased region" description="Low complexity" evidence="5">
    <location>
        <begin position="21"/>
        <end position="31"/>
    </location>
</feature>
<reference evidence="8" key="1">
    <citation type="submission" date="2023-06" db="EMBL/GenBank/DDBJ databases">
        <title>Black Yeasts Isolated from many extreme environments.</title>
        <authorList>
            <person name="Coleine C."/>
            <person name="Stajich J.E."/>
            <person name="Selbmann L."/>
        </authorList>
    </citation>
    <scope>NUCLEOTIDE SEQUENCE</scope>
    <source>
        <strain evidence="8">CCFEE 5200</strain>
    </source>
</reference>
<sequence length="743" mass="79826">MNSRTEHLTPAASQASEHRWSASTAITIAAAKAPDTEMSTWTAPPMPPMPTELDEEAWRRRSAKRQSYTSQMTCGTIHTNSRASTADPEKGTKPFSQIPSTTTTEQRASQPPRRKHPQPDHDRYSDLHWDVNPLNPRNWSKRKKWAHTLVAALVTFTITLASSIMAPASTFLTSAFDITALTATLPLSLFLLGVAFGPLLSSSCSAIFGRKIIYIASLLLFAILSLLSGLVTTLPGILICRLLAGILAGPALTQGSTMIAEIWVPEDRMEALIFYYVMPLLGPVTGVVVGGYVRWSKRDSWTRYVVLFASAGCFVAVMFVPETSRKSIMRRERRGLSVAPGSGEGLGSVLVSPLRMVFTRPAVLGLSLQSGYVFGTLYASFVALPRVFGEVYGFGINSQGLVFLSMVVGIAAGCIALVLHHKLILSPRGEQWKAQRGSNGEKAHAANGLSQPTDKPHVGNDSSKSLESKGIATSPVVGKAKSACLAAAASDYLNGIDWNRDVRIEPEQITLILDSSPAFSDLCAALQSHHLHFDMVQLAKVLVDALPPPRTSEGPASPKRAALIRSESPHRSAAAARLGEPTTESVLPSTPQYWTLYTASTDSQTQPAPSSAPLERRLWPRLPASILLPASLVLIGWTAREDVHWVAPCIGMAVFAFAALLTVASTELYITDRFAKSEGASAEDGVMVVRYLMSAGFTMAAVPIYESLGVGWGTSVFGLVGVVLGVCPCVLVFAGGGRRDDRS</sequence>
<dbReference type="Proteomes" id="UP001175353">
    <property type="component" value="Unassembled WGS sequence"/>
</dbReference>
<feature type="compositionally biased region" description="Basic and acidic residues" evidence="5">
    <location>
        <begin position="117"/>
        <end position="127"/>
    </location>
</feature>
<proteinExistence type="predicted"/>
<dbReference type="AlphaFoldDB" id="A0AAN6HG48"/>
<evidence type="ECO:0000313" key="8">
    <source>
        <dbReference type="EMBL" id="KAK0965369.1"/>
    </source>
</evidence>
<evidence type="ECO:0000256" key="6">
    <source>
        <dbReference type="SAM" id="Phobius"/>
    </source>
</evidence>
<keyword evidence="3 6" id="KW-1133">Transmembrane helix</keyword>
<feature type="transmembrane region" description="Helical" evidence="6">
    <location>
        <begin position="236"/>
        <end position="253"/>
    </location>
</feature>
<evidence type="ECO:0000256" key="1">
    <source>
        <dbReference type="ARBA" id="ARBA00004141"/>
    </source>
</evidence>
<feature type="transmembrane region" description="Helical" evidence="6">
    <location>
        <begin position="145"/>
        <end position="166"/>
    </location>
</feature>
<dbReference type="Pfam" id="PF07690">
    <property type="entry name" value="MFS_1"/>
    <property type="match status" value="1"/>
</dbReference>
<feature type="transmembrane region" description="Helical" evidence="6">
    <location>
        <begin position="685"/>
        <end position="705"/>
    </location>
</feature>
<dbReference type="InterPro" id="IPR011701">
    <property type="entry name" value="MFS"/>
</dbReference>
<organism evidence="8 9">
    <name type="scientific">Friedmanniomyces endolithicus</name>
    <dbReference type="NCBI Taxonomy" id="329885"/>
    <lineage>
        <taxon>Eukaryota</taxon>
        <taxon>Fungi</taxon>
        <taxon>Dikarya</taxon>
        <taxon>Ascomycota</taxon>
        <taxon>Pezizomycotina</taxon>
        <taxon>Dothideomycetes</taxon>
        <taxon>Dothideomycetidae</taxon>
        <taxon>Mycosphaerellales</taxon>
        <taxon>Teratosphaeriaceae</taxon>
        <taxon>Friedmanniomyces</taxon>
    </lineage>
</organism>
<feature type="transmembrane region" description="Helical" evidence="6">
    <location>
        <begin position="645"/>
        <end position="664"/>
    </location>
</feature>
<feature type="compositionally biased region" description="Polar residues" evidence="5">
    <location>
        <begin position="65"/>
        <end position="84"/>
    </location>
</feature>